<dbReference type="EMBL" id="DQ399904">
    <property type="protein sequence ID" value="ABD48734.1"/>
    <property type="molecule type" value="Genomic_DNA"/>
</dbReference>
<name>Q27I77_9ACTN</name>
<sequence>MAEKKNPFEAATTSRGTRTPAPAPAGKTTEEPKPRPKPKKRGTTARRTDPVRMTIDLDPPSYSQMRRVLLDVADAADRPTLTAAAMWRAALEELAEDPRLVARVAKRITAVQEER</sequence>
<evidence type="ECO:0000313" key="2">
    <source>
        <dbReference type="EMBL" id="ABD48734.1"/>
    </source>
</evidence>
<evidence type="ECO:0000256" key="1">
    <source>
        <dbReference type="SAM" id="MobiDB-lite"/>
    </source>
</evidence>
<proteinExistence type="predicted"/>
<keyword evidence="2" id="KW-0614">Plasmid</keyword>
<geneLocation type="plasmid" evidence="2">
    <name>pSQ10</name>
</geneLocation>
<organism evidence="2">
    <name type="scientific">Nocardiopsis sp. 90127</name>
    <dbReference type="NCBI Taxonomy" id="373213"/>
    <lineage>
        <taxon>Bacteria</taxon>
        <taxon>Bacillati</taxon>
        <taxon>Actinomycetota</taxon>
        <taxon>Actinomycetes</taxon>
        <taxon>Streptosporangiales</taxon>
        <taxon>Nocardiopsidaceae</taxon>
        <taxon>Nocardiopsis</taxon>
    </lineage>
</organism>
<reference evidence="2" key="1">
    <citation type="submission" date="2006-02" db="EMBL/GenBank/DDBJ databases">
        <title>Complete nucleotide sequence of Nocardiopsis plasmid pSQ10.</title>
        <authorList>
            <person name="Shen M."/>
            <person name="Xia H."/>
            <person name="Jiang C."/>
            <person name="Xu L."/>
            <person name="Qin Z."/>
        </authorList>
    </citation>
    <scope>NUCLEOTIDE SEQUENCE</scope>
    <source>
        <strain evidence="2">90127</strain>
        <plasmid evidence="2">pSQ10</plasmid>
    </source>
</reference>
<dbReference type="AlphaFoldDB" id="Q27I77"/>
<protein>
    <submittedName>
        <fullName evidence="2">PSQ10.11c</fullName>
    </submittedName>
</protein>
<feature type="region of interest" description="Disordered" evidence="1">
    <location>
        <begin position="1"/>
        <end position="59"/>
    </location>
</feature>
<dbReference type="RefSeq" id="WP_012954658.1">
    <property type="nucleotide sequence ID" value="NC_013779.1"/>
</dbReference>
<feature type="compositionally biased region" description="Basic residues" evidence="1">
    <location>
        <begin position="35"/>
        <end position="44"/>
    </location>
</feature>
<accession>Q27I77</accession>